<name>A0A146PQ99_FUNHE</name>
<sequence>MGLHEAERKCWRDVLTHLVSIIQSLVERNRTLRGSSDTLHKANNGNFLKEVELLAKFYPVFRDHVRHINSGAEHITYLSKTIQNELIAYVIKFLTQWCQKSDSKYYAMILDSNVDVSHQEQISVAVRTVNLVKTPEIIENFLGFLIVPESTGHGSSALILQKLKS</sequence>
<dbReference type="PANTHER" id="PTHR45749">
    <property type="match status" value="1"/>
</dbReference>
<evidence type="ECO:0000313" key="1">
    <source>
        <dbReference type="EMBL" id="JAQ45944.1"/>
    </source>
</evidence>
<dbReference type="PANTHER" id="PTHR45749:SF35">
    <property type="entry name" value="AC-LIKE TRANSPOSASE-RELATED"/>
    <property type="match status" value="1"/>
</dbReference>
<protein>
    <submittedName>
        <fullName evidence="1">Transposase-like protein</fullName>
    </submittedName>
</protein>
<dbReference type="EMBL" id="GCES01140378">
    <property type="protein sequence ID" value="JAQ45944.1"/>
    <property type="molecule type" value="Transcribed_RNA"/>
</dbReference>
<organism evidence="1">
    <name type="scientific">Fundulus heteroclitus</name>
    <name type="common">Killifish</name>
    <name type="synonym">Mummichog</name>
    <dbReference type="NCBI Taxonomy" id="8078"/>
    <lineage>
        <taxon>Eukaryota</taxon>
        <taxon>Metazoa</taxon>
        <taxon>Chordata</taxon>
        <taxon>Craniata</taxon>
        <taxon>Vertebrata</taxon>
        <taxon>Euteleostomi</taxon>
        <taxon>Actinopterygii</taxon>
        <taxon>Neopterygii</taxon>
        <taxon>Teleostei</taxon>
        <taxon>Neoteleostei</taxon>
        <taxon>Acanthomorphata</taxon>
        <taxon>Ovalentaria</taxon>
        <taxon>Atherinomorphae</taxon>
        <taxon>Cyprinodontiformes</taxon>
        <taxon>Fundulidae</taxon>
        <taxon>Fundulus</taxon>
    </lineage>
</organism>
<accession>A0A146PQ99</accession>
<proteinExistence type="predicted"/>
<reference evidence="1" key="1">
    <citation type="submission" date="2015-01" db="EMBL/GenBank/DDBJ databases">
        <title>EvidentialGene: Evidence-directed Construction of Complete mRNA Transcriptomes without Genomes.</title>
        <authorList>
            <person name="Gilbert D.G."/>
        </authorList>
    </citation>
    <scope>NUCLEOTIDE SEQUENCE</scope>
</reference>
<dbReference type="AlphaFoldDB" id="A0A146PQ99"/>
<dbReference type="EMBL" id="GCES01112945">
    <property type="protein sequence ID" value="JAQ73377.1"/>
    <property type="molecule type" value="Transcribed_RNA"/>
</dbReference>